<keyword evidence="6" id="KW-1185">Reference proteome</keyword>
<accession>A0ABV2DHI2</accession>
<gene>
    <name evidence="5" type="ORF">ABVQ20_19610</name>
</gene>
<dbReference type="InterPro" id="IPR024474">
    <property type="entry name" value="Znf_dom_IS66"/>
</dbReference>
<evidence type="ECO:0000259" key="1">
    <source>
        <dbReference type="Pfam" id="PF03050"/>
    </source>
</evidence>
<comment type="caution">
    <text evidence="5">The sequence shown here is derived from an EMBL/GenBank/DDBJ whole genome shotgun (WGS) entry which is preliminary data.</text>
</comment>
<feature type="domain" description="Transposase IS66 C-terminal" evidence="4">
    <location>
        <begin position="450"/>
        <end position="488"/>
    </location>
</feature>
<dbReference type="Proteomes" id="UP001548832">
    <property type="component" value="Unassembled WGS sequence"/>
</dbReference>
<proteinExistence type="predicted"/>
<dbReference type="InterPro" id="IPR039552">
    <property type="entry name" value="IS66_C"/>
</dbReference>
<reference evidence="5 6" key="1">
    <citation type="submission" date="2024-06" db="EMBL/GenBank/DDBJ databases">
        <authorList>
            <person name="Kim D.-U."/>
        </authorList>
    </citation>
    <scope>NUCLEOTIDE SEQUENCE [LARGE SCALE GENOMIC DNA]</scope>
    <source>
        <strain evidence="5 6">KACC15460</strain>
    </source>
</reference>
<dbReference type="EMBL" id="JBEWSZ010000001">
    <property type="protein sequence ID" value="MET2829193.1"/>
    <property type="molecule type" value="Genomic_DNA"/>
</dbReference>
<evidence type="ECO:0000259" key="2">
    <source>
        <dbReference type="Pfam" id="PF13005"/>
    </source>
</evidence>
<feature type="domain" description="Transposase IS66 zinc-finger binding" evidence="2">
    <location>
        <begin position="100"/>
        <end position="143"/>
    </location>
</feature>
<dbReference type="Pfam" id="PF03050">
    <property type="entry name" value="DDE_Tnp_IS66"/>
    <property type="match status" value="1"/>
</dbReference>
<dbReference type="NCBIfam" id="NF033517">
    <property type="entry name" value="transpos_IS66"/>
    <property type="match status" value="1"/>
</dbReference>
<protein>
    <submittedName>
        <fullName evidence="5">IS66 family transposase</fullName>
    </submittedName>
</protein>
<dbReference type="Pfam" id="PF13007">
    <property type="entry name" value="LZ_Tnp_IS66"/>
    <property type="match status" value="1"/>
</dbReference>
<dbReference type="InterPro" id="IPR024463">
    <property type="entry name" value="Transposase_TnpC_homeodom"/>
</dbReference>
<feature type="domain" description="Transposase IS66 central" evidence="1">
    <location>
        <begin position="157"/>
        <end position="443"/>
    </location>
</feature>
<dbReference type="PANTHER" id="PTHR33678:SF1">
    <property type="entry name" value="BLL1576 PROTEIN"/>
    <property type="match status" value="1"/>
</dbReference>
<name>A0ABV2DHI2_9HYPH</name>
<feature type="domain" description="Transposase TnpC homeodomain" evidence="3">
    <location>
        <begin position="22"/>
        <end position="92"/>
    </location>
</feature>
<dbReference type="InterPro" id="IPR004291">
    <property type="entry name" value="Transposase_IS66_central"/>
</dbReference>
<dbReference type="Pfam" id="PF13817">
    <property type="entry name" value="DDE_Tnp_IS66_C"/>
    <property type="match status" value="1"/>
</dbReference>
<sequence length="497" mass="56124">MISDLVTARDHDRTEAQAEIDRLRNIVKALQRIQFGRRSERLDNDQLQLGLEDLDADVARAETGLPERPDKKVAPARPAERLSLPDHLEREDRHLDIDSQVCPGCGGPIHEIGESVSEMLDYVPARLRVLRIRRPKYGCRACGKIHQAPAPERPIAKGLASAGLLAHVLVSKYCDHLPLYRQSQIFARHGVELNRSTLANWVGGAAWWLEPLRARLAEQVLASSKLFADDTPIPVLDPGRGRTRTGRLWVYARDDRPWGGSDPPAAIYFYSQDRRAERPAVHLARFRGILQVDGYAGFEQLTARGDIVLAACWAHARRKFYDVHQAIASPIAEEVLRRIGELYAIEQDARGQPAGDRQRIRLARSRTLVDAMKPWLESQLIRVPTRSALAEAIRYTLARWPALCRFLDDGRIELDNNTVERAIRPVALGRKNHLFAGSDGGADRWAIVASLLTTAKLNEVEPFSYLRDVLERMSNGHPMSRLDDLLPWNWKDPNARF</sequence>
<organism evidence="5 6">
    <name type="scientific">Mesorhizobium shangrilense</name>
    <dbReference type="NCBI Taxonomy" id="460060"/>
    <lineage>
        <taxon>Bacteria</taxon>
        <taxon>Pseudomonadati</taxon>
        <taxon>Pseudomonadota</taxon>
        <taxon>Alphaproteobacteria</taxon>
        <taxon>Hyphomicrobiales</taxon>
        <taxon>Phyllobacteriaceae</taxon>
        <taxon>Mesorhizobium</taxon>
    </lineage>
</organism>
<evidence type="ECO:0000313" key="5">
    <source>
        <dbReference type="EMBL" id="MET2829193.1"/>
    </source>
</evidence>
<evidence type="ECO:0000259" key="4">
    <source>
        <dbReference type="Pfam" id="PF13817"/>
    </source>
</evidence>
<evidence type="ECO:0000259" key="3">
    <source>
        <dbReference type="Pfam" id="PF13007"/>
    </source>
</evidence>
<dbReference type="Pfam" id="PF13005">
    <property type="entry name" value="zf-IS66"/>
    <property type="match status" value="1"/>
</dbReference>
<dbReference type="PANTHER" id="PTHR33678">
    <property type="entry name" value="BLL1576 PROTEIN"/>
    <property type="match status" value="1"/>
</dbReference>
<dbReference type="InterPro" id="IPR052344">
    <property type="entry name" value="Transposase-related"/>
</dbReference>
<evidence type="ECO:0000313" key="6">
    <source>
        <dbReference type="Proteomes" id="UP001548832"/>
    </source>
</evidence>